<gene>
    <name evidence="8 10" type="primary">trpC</name>
    <name evidence="10" type="ORF">E3W66_07215</name>
</gene>
<dbReference type="HAMAP" id="MF_00134_B">
    <property type="entry name" value="IGPS_B"/>
    <property type="match status" value="1"/>
</dbReference>
<evidence type="ECO:0000259" key="9">
    <source>
        <dbReference type="Pfam" id="PF00218"/>
    </source>
</evidence>
<dbReference type="Proteomes" id="UP000298133">
    <property type="component" value="Unassembled WGS sequence"/>
</dbReference>
<dbReference type="NCBIfam" id="NF001377">
    <property type="entry name" value="PRK00278.2-4"/>
    <property type="match status" value="1"/>
</dbReference>
<evidence type="ECO:0000256" key="4">
    <source>
        <dbReference type="ARBA" id="ARBA00022793"/>
    </source>
</evidence>
<proteinExistence type="inferred from homology"/>
<feature type="domain" description="Indole-3-glycerol phosphate synthase" evidence="9">
    <location>
        <begin position="15"/>
        <end position="266"/>
    </location>
</feature>
<dbReference type="PANTHER" id="PTHR22854">
    <property type="entry name" value="TRYPTOPHAN BIOSYNTHESIS PROTEIN"/>
    <property type="match status" value="1"/>
</dbReference>
<evidence type="ECO:0000256" key="3">
    <source>
        <dbReference type="ARBA" id="ARBA00022605"/>
    </source>
</evidence>
<dbReference type="InterPro" id="IPR011060">
    <property type="entry name" value="RibuloseP-bd_barrel"/>
</dbReference>
<dbReference type="OrthoDB" id="9804217at2"/>
<dbReference type="UniPathway" id="UPA00035">
    <property type="reaction ID" value="UER00043"/>
</dbReference>
<evidence type="ECO:0000256" key="6">
    <source>
        <dbReference type="ARBA" id="ARBA00023141"/>
    </source>
</evidence>
<accession>A0A4Y8UGS9</accession>
<dbReference type="PROSITE" id="PS00614">
    <property type="entry name" value="IGPS"/>
    <property type="match status" value="1"/>
</dbReference>
<sequence length="272" mass="29585">MSTPPASVDSTPTVLRKILARKHEEVAERRRLVSIEQQRERALHAEPVRGFYTAIADTVAGGRAAVIAEVKKASPSKGVIRADFDPVAIAQSYQRGGACALSVLTDIDFFQGSDDYLQRARAATLLPVIRKDFIVDPYQIVEARALGADAVLLIVAALSDAQLADFHAEAIALGLDVLIEVHGAAELERALQIDNPLLGINNRDLHTFTTSLENTYQLLDNIPADRLVVTESGIHTVDDVAAMRGHHVNAFLVGEALMRHAEPGQRLVEMFN</sequence>
<dbReference type="Gene3D" id="3.20.20.70">
    <property type="entry name" value="Aldolase class I"/>
    <property type="match status" value="1"/>
</dbReference>
<dbReference type="InterPro" id="IPR013798">
    <property type="entry name" value="Indole-3-glycerol_P_synth_dom"/>
</dbReference>
<dbReference type="EC" id="4.1.1.48" evidence="8"/>
<comment type="pathway">
    <text evidence="2 8">Amino-acid biosynthesis; L-tryptophan biosynthesis; L-tryptophan from chorismate: step 4/5.</text>
</comment>
<dbReference type="GO" id="GO:0000162">
    <property type="term" value="P:L-tryptophan biosynthetic process"/>
    <property type="evidence" value="ECO:0007669"/>
    <property type="project" value="UniProtKB-UniRule"/>
</dbReference>
<dbReference type="GO" id="GO:0004425">
    <property type="term" value="F:indole-3-glycerol-phosphate synthase activity"/>
    <property type="evidence" value="ECO:0007669"/>
    <property type="project" value="UniProtKB-UniRule"/>
</dbReference>
<comment type="similarity">
    <text evidence="8">Belongs to the TrpC family.</text>
</comment>
<evidence type="ECO:0000256" key="7">
    <source>
        <dbReference type="ARBA" id="ARBA00023239"/>
    </source>
</evidence>
<organism evidence="10 11">
    <name type="scientific">Gammaproteobacteria bacterium LSUCC0057</name>
    <dbReference type="NCBI Taxonomy" id="2559237"/>
    <lineage>
        <taxon>Bacteria</taxon>
        <taxon>Pseudomonadati</taxon>
        <taxon>Pseudomonadota</taxon>
        <taxon>Gammaproteobacteria</taxon>
        <taxon>Cellvibrionales</taxon>
        <taxon>Porticoccaceae</taxon>
        <taxon>SAR92 clade</taxon>
    </lineage>
</organism>
<dbReference type="NCBIfam" id="NF001373">
    <property type="entry name" value="PRK00278.1-6"/>
    <property type="match status" value="1"/>
</dbReference>
<keyword evidence="4 8" id="KW-0210">Decarboxylase</keyword>
<dbReference type="Pfam" id="PF00218">
    <property type="entry name" value="IGPS"/>
    <property type="match status" value="1"/>
</dbReference>
<keyword evidence="7 8" id="KW-0456">Lyase</keyword>
<dbReference type="InterPro" id="IPR013785">
    <property type="entry name" value="Aldolase_TIM"/>
</dbReference>
<dbReference type="PANTHER" id="PTHR22854:SF2">
    <property type="entry name" value="INDOLE-3-GLYCEROL-PHOSPHATE SYNTHASE"/>
    <property type="match status" value="1"/>
</dbReference>
<dbReference type="InterPro" id="IPR001468">
    <property type="entry name" value="Indole-3-GlycerolPSynthase_CS"/>
</dbReference>
<keyword evidence="5 8" id="KW-0822">Tryptophan biosynthesis</keyword>
<dbReference type="InterPro" id="IPR045186">
    <property type="entry name" value="Indole-3-glycerol_P_synth"/>
</dbReference>
<evidence type="ECO:0000256" key="1">
    <source>
        <dbReference type="ARBA" id="ARBA00001633"/>
    </source>
</evidence>
<name>A0A4Y8UGS9_9GAMM</name>
<dbReference type="AlphaFoldDB" id="A0A4Y8UGS9"/>
<reference evidence="10 11" key="1">
    <citation type="submission" date="2019-03" db="EMBL/GenBank/DDBJ databases">
        <title>Draft genome of Gammaproteobacteria bacterium LSUCC0057, a member of the SAR92 clade.</title>
        <authorList>
            <person name="Lanclos V.C."/>
            <person name="Doiron C."/>
            <person name="Henson M.W."/>
            <person name="Thrash J.C."/>
        </authorList>
    </citation>
    <scope>NUCLEOTIDE SEQUENCE [LARGE SCALE GENOMIC DNA]</scope>
    <source>
        <strain evidence="10 11">LSUCC0057</strain>
    </source>
</reference>
<dbReference type="SUPFAM" id="SSF51366">
    <property type="entry name" value="Ribulose-phoshate binding barrel"/>
    <property type="match status" value="1"/>
</dbReference>
<evidence type="ECO:0000313" key="11">
    <source>
        <dbReference type="Proteomes" id="UP000298133"/>
    </source>
</evidence>
<evidence type="ECO:0000256" key="2">
    <source>
        <dbReference type="ARBA" id="ARBA00004696"/>
    </source>
</evidence>
<dbReference type="FunFam" id="3.20.20.70:FF:000024">
    <property type="entry name" value="Indole-3-glycerol phosphate synthase"/>
    <property type="match status" value="1"/>
</dbReference>
<keyword evidence="11" id="KW-1185">Reference proteome</keyword>
<evidence type="ECO:0000313" key="10">
    <source>
        <dbReference type="EMBL" id="TFH68026.1"/>
    </source>
</evidence>
<dbReference type="CDD" id="cd00331">
    <property type="entry name" value="IGPS"/>
    <property type="match status" value="1"/>
</dbReference>
<evidence type="ECO:0000256" key="8">
    <source>
        <dbReference type="HAMAP-Rule" id="MF_00134"/>
    </source>
</evidence>
<dbReference type="EMBL" id="SPIA01000002">
    <property type="protein sequence ID" value="TFH68026.1"/>
    <property type="molecule type" value="Genomic_DNA"/>
</dbReference>
<comment type="catalytic activity">
    <reaction evidence="1 8">
        <text>1-(2-carboxyphenylamino)-1-deoxy-D-ribulose 5-phosphate + H(+) = (1S,2R)-1-C-(indol-3-yl)glycerol 3-phosphate + CO2 + H2O</text>
        <dbReference type="Rhea" id="RHEA:23476"/>
        <dbReference type="ChEBI" id="CHEBI:15377"/>
        <dbReference type="ChEBI" id="CHEBI:15378"/>
        <dbReference type="ChEBI" id="CHEBI:16526"/>
        <dbReference type="ChEBI" id="CHEBI:58613"/>
        <dbReference type="ChEBI" id="CHEBI:58866"/>
        <dbReference type="EC" id="4.1.1.48"/>
    </reaction>
</comment>
<dbReference type="GO" id="GO:0004640">
    <property type="term" value="F:phosphoribosylanthranilate isomerase activity"/>
    <property type="evidence" value="ECO:0007669"/>
    <property type="project" value="TreeGrafter"/>
</dbReference>
<keyword evidence="3 8" id="KW-0028">Amino-acid biosynthesis</keyword>
<evidence type="ECO:0000256" key="5">
    <source>
        <dbReference type="ARBA" id="ARBA00022822"/>
    </source>
</evidence>
<comment type="caution">
    <text evidence="10">The sequence shown here is derived from an EMBL/GenBank/DDBJ whole genome shotgun (WGS) entry which is preliminary data.</text>
</comment>
<protein>
    <recommendedName>
        <fullName evidence="8">Indole-3-glycerol phosphate synthase</fullName>
        <shortName evidence="8">IGPS</shortName>
        <ecNumber evidence="8">4.1.1.48</ecNumber>
    </recommendedName>
</protein>
<keyword evidence="6 8" id="KW-0057">Aromatic amino acid biosynthesis</keyword>